<dbReference type="Proteomes" id="UP000438429">
    <property type="component" value="Unassembled WGS sequence"/>
</dbReference>
<reference evidence="1 2" key="1">
    <citation type="submission" date="2019-06" db="EMBL/GenBank/DDBJ databases">
        <title>Draft genomes of female and male turbot (Scophthalmus maximus).</title>
        <authorList>
            <person name="Xu H."/>
            <person name="Xu X.-W."/>
            <person name="Shao C."/>
            <person name="Chen S."/>
        </authorList>
    </citation>
    <scope>NUCLEOTIDE SEQUENCE [LARGE SCALE GENOMIC DNA]</scope>
    <source>
        <strain evidence="1">Ysfricsl-2016a</strain>
        <tissue evidence="1">Blood</tissue>
    </source>
</reference>
<name>A0A6A4RV36_SCOMX</name>
<proteinExistence type="predicted"/>
<comment type="caution">
    <text evidence="1">The sequence shown here is derived from an EMBL/GenBank/DDBJ whole genome shotgun (WGS) entry which is preliminary data.</text>
</comment>
<dbReference type="AlphaFoldDB" id="A0A6A4RV36"/>
<dbReference type="EMBL" id="VEVO01000020">
    <property type="protein sequence ID" value="KAF0025883.1"/>
    <property type="molecule type" value="Genomic_DNA"/>
</dbReference>
<organism evidence="1 2">
    <name type="scientific">Scophthalmus maximus</name>
    <name type="common">Turbot</name>
    <name type="synonym">Psetta maxima</name>
    <dbReference type="NCBI Taxonomy" id="52904"/>
    <lineage>
        <taxon>Eukaryota</taxon>
        <taxon>Metazoa</taxon>
        <taxon>Chordata</taxon>
        <taxon>Craniata</taxon>
        <taxon>Vertebrata</taxon>
        <taxon>Euteleostomi</taxon>
        <taxon>Actinopterygii</taxon>
        <taxon>Neopterygii</taxon>
        <taxon>Teleostei</taxon>
        <taxon>Neoteleostei</taxon>
        <taxon>Acanthomorphata</taxon>
        <taxon>Carangaria</taxon>
        <taxon>Pleuronectiformes</taxon>
        <taxon>Pleuronectoidei</taxon>
        <taxon>Scophthalmidae</taxon>
        <taxon>Scophthalmus</taxon>
    </lineage>
</organism>
<gene>
    <name evidence="1" type="ORF">F2P81_022764</name>
</gene>
<accession>A0A6A4RV36</accession>
<sequence>MTPPDLRAPRRPRGVDQLCLTEKPRTALSSRRLRPDSVFDMEPSLFCHGATVVFGEALQVDITHRWTGFGSEPRRRSLMDAGTLPSRYELPSNTCQEALAPNRGANRAVQYPDWVWDRTITGSDRVQVQSLDPSRLVHCGGKEPVGKAERLTSDYAAQ</sequence>
<evidence type="ECO:0000313" key="1">
    <source>
        <dbReference type="EMBL" id="KAF0025883.1"/>
    </source>
</evidence>
<evidence type="ECO:0000313" key="2">
    <source>
        <dbReference type="Proteomes" id="UP000438429"/>
    </source>
</evidence>
<protein>
    <submittedName>
        <fullName evidence="1">Uncharacterized protein</fullName>
    </submittedName>
</protein>